<comment type="caution">
    <text evidence="5">The sequence shown here is derived from an EMBL/GenBank/DDBJ whole genome shotgun (WGS) entry which is preliminary data.</text>
</comment>
<dbReference type="PROSITE" id="PS51450">
    <property type="entry name" value="LRR"/>
    <property type="match status" value="3"/>
</dbReference>
<dbReference type="InterPro" id="IPR001611">
    <property type="entry name" value="Leu-rich_rpt"/>
</dbReference>
<keyword evidence="1" id="KW-0433">Leucine-rich repeat</keyword>
<feature type="signal peptide" evidence="4">
    <location>
        <begin position="1"/>
        <end position="21"/>
    </location>
</feature>
<dbReference type="AlphaFoldDB" id="A0A813N0Q2"/>
<feature type="chain" id="PRO_5032576901" evidence="4">
    <location>
        <begin position="22"/>
        <end position="747"/>
    </location>
</feature>
<keyword evidence="3" id="KW-1133">Transmembrane helix</keyword>
<name>A0A813N0Q2_9BILA</name>
<dbReference type="SMART" id="SM00369">
    <property type="entry name" value="LRR_TYP"/>
    <property type="match status" value="5"/>
</dbReference>
<dbReference type="PANTHER" id="PTHR24366">
    <property type="entry name" value="IG(IMMUNOGLOBULIN) AND LRR(LEUCINE RICH REPEAT) DOMAINS"/>
    <property type="match status" value="1"/>
</dbReference>
<evidence type="ECO:0000256" key="1">
    <source>
        <dbReference type="ARBA" id="ARBA00022614"/>
    </source>
</evidence>
<dbReference type="SUPFAM" id="SSF52058">
    <property type="entry name" value="L domain-like"/>
    <property type="match status" value="1"/>
</dbReference>
<keyword evidence="4" id="KW-0732">Signal</keyword>
<dbReference type="Proteomes" id="UP000663860">
    <property type="component" value="Unassembled WGS sequence"/>
</dbReference>
<evidence type="ECO:0000256" key="2">
    <source>
        <dbReference type="ARBA" id="ARBA00022737"/>
    </source>
</evidence>
<evidence type="ECO:0000313" key="6">
    <source>
        <dbReference type="Proteomes" id="UP000663860"/>
    </source>
</evidence>
<dbReference type="InterPro" id="IPR003591">
    <property type="entry name" value="Leu-rich_rpt_typical-subtyp"/>
</dbReference>
<feature type="transmembrane region" description="Helical" evidence="3">
    <location>
        <begin position="665"/>
        <end position="689"/>
    </location>
</feature>
<evidence type="ECO:0000256" key="4">
    <source>
        <dbReference type="SAM" id="SignalP"/>
    </source>
</evidence>
<dbReference type="InterPro" id="IPR032675">
    <property type="entry name" value="LRR_dom_sf"/>
</dbReference>
<sequence>MKKLSVSSIFTLLILLTIVHSIPCPRECICKPTYPYDTDFIRMSYLMDCTNVSLNNDKLIYEAQQWSIDIDEINNQNDDKDITTDYDISIDLSNSLSLKKFTNKTIDLTGFSFELRSLSLTNQQNKFILTPNSFYSTMYDNLKILNLSSCCQQIPKDCSQIFRPLIKLQVLDLSRSDMYKTCLNTPDTISSTLQDLILSNNNYNGDTFSHSSKLFDGVRTISGKLDLQNSRFQMGTQLEGNCLFDLFQQITILDFSNIQFESTSNNDIEIHLKHFLKCKTENGQQLVTLYLRSLELEKLPEWFTNDRFPLLRQLDLSNNNFYSIDINTFSNLRHISLAYNPIRLKNITWHGDTIYDSINLRSTIHGQKVNISHGLKNLFKLTKNIDYSDNEGLMFGNISNVPIELDFSSEKFFLNISRTNLYTFQMDSNDIRQLDISWNYLYELNLNEQVKLNYLDCSNQNLKNLILNEQILELNVLKCSNNSLKTIENFSLINKERLTFIDLSYNKIDTLKYLFSNVTSRYLRTINLQSNSIRIIRSYTFHENLISLYEINLSWNQINRIEKYAFQSPNLQILDLTGNPLKMIEAKAFFTASLRLFFIFNNSQELTNRCLQSKSYDNLMFMYTNWLQQNGTLMKNIQIKPNKCFNRYITQKRIDWIIQKSKHVFAYYILYIAIGACLVGIIFAGAYYYRKNKFTLLAPIQRYKKLDRLNLVENAAEMDQHQREDDEIVMNLHEAPFNKFSHDPTNV</sequence>
<organism evidence="5 6">
    <name type="scientific">Adineta steineri</name>
    <dbReference type="NCBI Taxonomy" id="433720"/>
    <lineage>
        <taxon>Eukaryota</taxon>
        <taxon>Metazoa</taxon>
        <taxon>Spiralia</taxon>
        <taxon>Gnathifera</taxon>
        <taxon>Rotifera</taxon>
        <taxon>Eurotatoria</taxon>
        <taxon>Bdelloidea</taxon>
        <taxon>Adinetida</taxon>
        <taxon>Adinetidae</taxon>
        <taxon>Adineta</taxon>
    </lineage>
</organism>
<dbReference type="PANTHER" id="PTHR24366:SF96">
    <property type="entry name" value="LEUCINE RICH REPEAT CONTAINING 53"/>
    <property type="match status" value="1"/>
</dbReference>
<dbReference type="EMBL" id="CAJNOE010000014">
    <property type="protein sequence ID" value="CAF0730010.1"/>
    <property type="molecule type" value="Genomic_DNA"/>
</dbReference>
<evidence type="ECO:0000256" key="3">
    <source>
        <dbReference type="SAM" id="Phobius"/>
    </source>
</evidence>
<protein>
    <submittedName>
        <fullName evidence="5">Uncharacterized protein</fullName>
    </submittedName>
</protein>
<keyword evidence="2" id="KW-0677">Repeat</keyword>
<accession>A0A813N0Q2</accession>
<gene>
    <name evidence="5" type="ORF">IZO911_LOCUS2774</name>
</gene>
<keyword evidence="3" id="KW-0812">Transmembrane</keyword>
<keyword evidence="3" id="KW-0472">Membrane</keyword>
<evidence type="ECO:0000313" key="5">
    <source>
        <dbReference type="EMBL" id="CAF0730010.1"/>
    </source>
</evidence>
<reference evidence="5" key="1">
    <citation type="submission" date="2021-02" db="EMBL/GenBank/DDBJ databases">
        <authorList>
            <person name="Nowell W R."/>
        </authorList>
    </citation>
    <scope>NUCLEOTIDE SEQUENCE</scope>
</reference>
<dbReference type="SUPFAM" id="SSF52047">
    <property type="entry name" value="RNI-like"/>
    <property type="match status" value="1"/>
</dbReference>
<dbReference type="Pfam" id="PF13855">
    <property type="entry name" value="LRR_8"/>
    <property type="match status" value="1"/>
</dbReference>
<proteinExistence type="predicted"/>
<dbReference type="Gene3D" id="3.80.10.10">
    <property type="entry name" value="Ribonuclease Inhibitor"/>
    <property type="match status" value="3"/>
</dbReference>